<organism evidence="2 3">
    <name type="scientific">Punica granatum</name>
    <name type="common">Pomegranate</name>
    <dbReference type="NCBI Taxonomy" id="22663"/>
    <lineage>
        <taxon>Eukaryota</taxon>
        <taxon>Viridiplantae</taxon>
        <taxon>Streptophyta</taxon>
        <taxon>Embryophyta</taxon>
        <taxon>Tracheophyta</taxon>
        <taxon>Spermatophyta</taxon>
        <taxon>Magnoliopsida</taxon>
        <taxon>eudicotyledons</taxon>
        <taxon>Gunneridae</taxon>
        <taxon>Pentapetalae</taxon>
        <taxon>rosids</taxon>
        <taxon>malvids</taxon>
        <taxon>Myrtales</taxon>
        <taxon>Lythraceae</taxon>
        <taxon>Punica</taxon>
    </lineage>
</organism>
<reference evidence="2 3" key="1">
    <citation type="submission" date="2017-11" db="EMBL/GenBank/DDBJ databases">
        <title>De-novo sequencing of pomegranate (Punica granatum L.) genome.</title>
        <authorList>
            <person name="Akparov Z."/>
            <person name="Amiraslanov A."/>
            <person name="Hajiyeva S."/>
            <person name="Abbasov M."/>
            <person name="Kaur K."/>
            <person name="Hamwieh A."/>
            <person name="Solovyev V."/>
            <person name="Salamov A."/>
            <person name="Braich B."/>
            <person name="Kosarev P."/>
            <person name="Mahmoud A."/>
            <person name="Hajiyev E."/>
            <person name="Babayeva S."/>
            <person name="Izzatullayeva V."/>
            <person name="Mammadov A."/>
            <person name="Mammadov A."/>
            <person name="Sharifova S."/>
            <person name="Ojaghi J."/>
            <person name="Eynullazada K."/>
            <person name="Bayramov B."/>
            <person name="Abdulazimova A."/>
            <person name="Shahmuradov I."/>
        </authorList>
    </citation>
    <scope>NUCLEOTIDE SEQUENCE [LARGE SCALE GENOMIC DNA]</scope>
    <source>
        <strain evidence="3">cv. AG2017</strain>
        <tissue evidence="2">Leaf</tissue>
    </source>
</reference>
<sequence length="76" mass="8628">MTSKRHCTSWGITCLEPDDTRCGYPKTLDGERIKRECAGEDKRRMNERSDREIAEAIEGEEISVTPSRGGERRNGV</sequence>
<evidence type="ECO:0000313" key="3">
    <source>
        <dbReference type="Proteomes" id="UP000233551"/>
    </source>
</evidence>
<accession>A0A2I0I1S8</accession>
<dbReference type="Proteomes" id="UP000233551">
    <property type="component" value="Unassembled WGS sequence"/>
</dbReference>
<feature type="region of interest" description="Disordered" evidence="1">
    <location>
        <begin position="56"/>
        <end position="76"/>
    </location>
</feature>
<gene>
    <name evidence="2" type="ORF">CRG98_041693</name>
</gene>
<protein>
    <submittedName>
        <fullName evidence="2">Uncharacterized protein</fullName>
    </submittedName>
</protein>
<comment type="caution">
    <text evidence="2">The sequence shown here is derived from an EMBL/GenBank/DDBJ whole genome shotgun (WGS) entry which is preliminary data.</text>
</comment>
<name>A0A2I0I1S8_PUNGR</name>
<keyword evidence="3" id="KW-1185">Reference proteome</keyword>
<proteinExistence type="predicted"/>
<dbReference type="EMBL" id="PGOL01004260">
    <property type="protein sequence ID" value="PKI37918.1"/>
    <property type="molecule type" value="Genomic_DNA"/>
</dbReference>
<evidence type="ECO:0000313" key="2">
    <source>
        <dbReference type="EMBL" id="PKI37918.1"/>
    </source>
</evidence>
<evidence type="ECO:0000256" key="1">
    <source>
        <dbReference type="SAM" id="MobiDB-lite"/>
    </source>
</evidence>
<dbReference type="AlphaFoldDB" id="A0A2I0I1S8"/>